<evidence type="ECO:0000313" key="1">
    <source>
        <dbReference type="EMBL" id="KAG0445185.1"/>
    </source>
</evidence>
<dbReference type="EMBL" id="JABSTQ010000805">
    <property type="protein sequence ID" value="KAG0445185.1"/>
    <property type="molecule type" value="Genomic_DNA"/>
</dbReference>
<sequence>AVEMEMRTVRIVCALLLGLITDLGEGGRGIPFVCDSPPSGIDWCLHVRDQKECTSVVKELCKRTVTVNGVPKVERLRSYTTEAWEPGVLVTDNCNSIPPMTAVANFFGPGRSFDGSNYDNGHAAIFIRCLQGGEGGIE</sequence>
<feature type="non-terminal residue" evidence="1">
    <location>
        <position position="138"/>
    </location>
</feature>
<proteinExistence type="predicted"/>
<keyword evidence="2" id="KW-1185">Reference proteome</keyword>
<protein>
    <submittedName>
        <fullName evidence="1">Uncharacterized protein</fullName>
    </submittedName>
</protein>
<evidence type="ECO:0000313" key="2">
    <source>
        <dbReference type="Proteomes" id="UP000805193"/>
    </source>
</evidence>
<name>A0AC60R259_IXOPE</name>
<organism evidence="1 2">
    <name type="scientific">Ixodes persulcatus</name>
    <name type="common">Taiga tick</name>
    <dbReference type="NCBI Taxonomy" id="34615"/>
    <lineage>
        <taxon>Eukaryota</taxon>
        <taxon>Metazoa</taxon>
        <taxon>Ecdysozoa</taxon>
        <taxon>Arthropoda</taxon>
        <taxon>Chelicerata</taxon>
        <taxon>Arachnida</taxon>
        <taxon>Acari</taxon>
        <taxon>Parasitiformes</taxon>
        <taxon>Ixodida</taxon>
        <taxon>Ixodoidea</taxon>
        <taxon>Ixodidae</taxon>
        <taxon>Ixodinae</taxon>
        <taxon>Ixodes</taxon>
    </lineage>
</organism>
<feature type="non-terminal residue" evidence="1">
    <location>
        <position position="1"/>
    </location>
</feature>
<reference evidence="1 2" key="1">
    <citation type="journal article" date="2020" name="Cell">
        <title>Large-Scale Comparative Analyses of Tick Genomes Elucidate Their Genetic Diversity and Vector Capacities.</title>
        <authorList>
            <consortium name="Tick Genome and Microbiome Consortium (TIGMIC)"/>
            <person name="Jia N."/>
            <person name="Wang J."/>
            <person name="Shi W."/>
            <person name="Du L."/>
            <person name="Sun Y."/>
            <person name="Zhan W."/>
            <person name="Jiang J.F."/>
            <person name="Wang Q."/>
            <person name="Zhang B."/>
            <person name="Ji P."/>
            <person name="Bell-Sakyi L."/>
            <person name="Cui X.M."/>
            <person name="Yuan T.T."/>
            <person name="Jiang B.G."/>
            <person name="Yang W.F."/>
            <person name="Lam T.T."/>
            <person name="Chang Q.C."/>
            <person name="Ding S.J."/>
            <person name="Wang X.J."/>
            <person name="Zhu J.G."/>
            <person name="Ruan X.D."/>
            <person name="Zhao L."/>
            <person name="Wei J.T."/>
            <person name="Ye R.Z."/>
            <person name="Que T.C."/>
            <person name="Du C.H."/>
            <person name="Zhou Y.H."/>
            <person name="Cheng J.X."/>
            <person name="Dai P.F."/>
            <person name="Guo W.B."/>
            <person name="Han X.H."/>
            <person name="Huang E.J."/>
            <person name="Li L.F."/>
            <person name="Wei W."/>
            <person name="Gao Y.C."/>
            <person name="Liu J.Z."/>
            <person name="Shao H.Z."/>
            <person name="Wang X."/>
            <person name="Wang C.C."/>
            <person name="Yang T.C."/>
            <person name="Huo Q.B."/>
            <person name="Li W."/>
            <person name="Chen H.Y."/>
            <person name="Chen S.E."/>
            <person name="Zhou L.G."/>
            <person name="Ni X.B."/>
            <person name="Tian J.H."/>
            <person name="Sheng Y."/>
            <person name="Liu T."/>
            <person name="Pan Y.S."/>
            <person name="Xia L.Y."/>
            <person name="Li J."/>
            <person name="Zhao F."/>
            <person name="Cao W.C."/>
        </authorList>
    </citation>
    <scope>NUCLEOTIDE SEQUENCE [LARGE SCALE GENOMIC DNA]</scope>
    <source>
        <strain evidence="1">Iper-2018</strain>
    </source>
</reference>
<accession>A0AC60R259</accession>
<dbReference type="Proteomes" id="UP000805193">
    <property type="component" value="Unassembled WGS sequence"/>
</dbReference>
<comment type="caution">
    <text evidence="1">The sequence shown here is derived from an EMBL/GenBank/DDBJ whole genome shotgun (WGS) entry which is preliminary data.</text>
</comment>
<gene>
    <name evidence="1" type="ORF">HPB47_018779</name>
</gene>